<dbReference type="InterPro" id="IPR028098">
    <property type="entry name" value="Glyco_trans_4-like_N"/>
</dbReference>
<dbReference type="Proteomes" id="UP000563094">
    <property type="component" value="Unassembled WGS sequence"/>
</dbReference>
<keyword evidence="4" id="KW-1185">Reference proteome</keyword>
<feature type="domain" description="Glycosyl transferase family 1" evidence="1">
    <location>
        <begin position="179"/>
        <end position="336"/>
    </location>
</feature>
<sequence>MGKSIVLTVTTDLNHDQRMLRIAGTLASAGFVVTLLGRELPGSKPLVGQHFQQVRLRCRLAKGPFFYLEFNLRLILWFLWNRFEIYGGVDADTALAGVLTAWWRRQPFVYDAHELFPELPEVVNRPPVKAVWAWVEKLAFSRASLAYTVSGSLVEYFQQRYRRRVHLIRNMPFRQPGVQEPGQPVYFIYQGALNVGRGLEATLEAMQDVPAQLVICGDGPLLPALQERVQQLNLSRKVIFKGNVAPASLAQITQQAYAGIMLLENQGLSYYYSLANKFFDYVQAGIPQICIPFPEYERLNTEWEVALLTNNNPEDIRKSMLALLEGRETYQRLRHNCLRARQEWVWEKEAERLVHLYKELA</sequence>
<keyword evidence="3" id="KW-0808">Transferase</keyword>
<protein>
    <submittedName>
        <fullName evidence="3">Glycosyltransferase involved in cell wall biosynthesis</fullName>
    </submittedName>
</protein>
<dbReference type="InterPro" id="IPR050194">
    <property type="entry name" value="Glycosyltransferase_grp1"/>
</dbReference>
<dbReference type="Gene3D" id="3.40.50.2000">
    <property type="entry name" value="Glycogen Phosphorylase B"/>
    <property type="match status" value="2"/>
</dbReference>
<dbReference type="EMBL" id="JACJIQ010000029">
    <property type="protein sequence ID" value="MBA9079743.1"/>
    <property type="molecule type" value="Genomic_DNA"/>
</dbReference>
<dbReference type="Pfam" id="PF00534">
    <property type="entry name" value="Glycos_transf_1"/>
    <property type="match status" value="1"/>
</dbReference>
<evidence type="ECO:0000259" key="2">
    <source>
        <dbReference type="Pfam" id="PF13439"/>
    </source>
</evidence>
<reference evidence="3 4" key="1">
    <citation type="submission" date="2020-08" db="EMBL/GenBank/DDBJ databases">
        <title>Genomic Encyclopedia of Type Strains, Phase IV (KMG-IV): sequencing the most valuable type-strain genomes for metagenomic binning, comparative biology and taxonomic classification.</title>
        <authorList>
            <person name="Goeker M."/>
        </authorList>
    </citation>
    <scope>NUCLEOTIDE SEQUENCE [LARGE SCALE GENOMIC DNA]</scope>
    <source>
        <strain evidence="3 4">DSM 29854</strain>
    </source>
</reference>
<accession>A0A839GP53</accession>
<comment type="caution">
    <text evidence="3">The sequence shown here is derived from an EMBL/GenBank/DDBJ whole genome shotgun (WGS) entry which is preliminary data.</text>
</comment>
<evidence type="ECO:0000313" key="3">
    <source>
        <dbReference type="EMBL" id="MBA9079743.1"/>
    </source>
</evidence>
<organism evidence="3 4">
    <name type="scientific">Rufibacter quisquiliarum</name>
    <dbReference type="NCBI Taxonomy" id="1549639"/>
    <lineage>
        <taxon>Bacteria</taxon>
        <taxon>Pseudomonadati</taxon>
        <taxon>Bacteroidota</taxon>
        <taxon>Cytophagia</taxon>
        <taxon>Cytophagales</taxon>
        <taxon>Hymenobacteraceae</taxon>
        <taxon>Rufibacter</taxon>
    </lineage>
</organism>
<dbReference type="PANTHER" id="PTHR45947">
    <property type="entry name" value="SULFOQUINOVOSYL TRANSFERASE SQD2"/>
    <property type="match status" value="1"/>
</dbReference>
<gene>
    <name evidence="3" type="ORF">FHS90_004483</name>
</gene>
<dbReference type="GO" id="GO:0016758">
    <property type="term" value="F:hexosyltransferase activity"/>
    <property type="evidence" value="ECO:0007669"/>
    <property type="project" value="TreeGrafter"/>
</dbReference>
<dbReference type="AlphaFoldDB" id="A0A839GP53"/>
<dbReference type="SUPFAM" id="SSF53756">
    <property type="entry name" value="UDP-Glycosyltransferase/glycogen phosphorylase"/>
    <property type="match status" value="1"/>
</dbReference>
<evidence type="ECO:0000313" key="4">
    <source>
        <dbReference type="Proteomes" id="UP000563094"/>
    </source>
</evidence>
<proteinExistence type="predicted"/>
<dbReference type="RefSeq" id="WP_182514503.1">
    <property type="nucleotide sequence ID" value="NZ_JACJIQ010000029.1"/>
</dbReference>
<name>A0A839GP53_9BACT</name>
<dbReference type="PANTHER" id="PTHR45947:SF3">
    <property type="entry name" value="SULFOQUINOVOSYL TRANSFERASE SQD2"/>
    <property type="match status" value="1"/>
</dbReference>
<dbReference type="InterPro" id="IPR001296">
    <property type="entry name" value="Glyco_trans_1"/>
</dbReference>
<feature type="domain" description="Glycosyltransferase subfamily 4-like N-terminal" evidence="2">
    <location>
        <begin position="19"/>
        <end position="170"/>
    </location>
</feature>
<dbReference type="Pfam" id="PF13439">
    <property type="entry name" value="Glyco_transf_4"/>
    <property type="match status" value="1"/>
</dbReference>
<evidence type="ECO:0000259" key="1">
    <source>
        <dbReference type="Pfam" id="PF00534"/>
    </source>
</evidence>